<dbReference type="OrthoDB" id="1151239at2"/>
<gene>
    <name evidence="1" type="ORF">M23134_06477</name>
</gene>
<dbReference type="Proteomes" id="UP000004095">
    <property type="component" value="Unassembled WGS sequence"/>
</dbReference>
<evidence type="ECO:0000313" key="2">
    <source>
        <dbReference type="Proteomes" id="UP000004095"/>
    </source>
</evidence>
<sequence length="539" mass="61735">MATKKNSSPSAKLIVRPSKPQFDIYASRTPVNLFMAGQGAGKTHGAGLISFRLITNFPGVFGFMGANTDMQLTDSTLYRVFLVWKDLGLEEYDEYLGQGDYVVGTQPPRHFSREGHAFKSYRNKISFWNGCVVFIGSLENYKAHDGKEFAWAILDETKDTREEAVQEVILGRLRQQGLYISEATQALTSEEYDEGSPVVANLPFNPLYIFTSPAKVPWINDWFELSEYEEEIKAKIYNPPQYFKKKVGGDSKFVVISATHLNLKNLPSNYIEKQEANLASHRHGMLIYGDPLAKSGGEFWKQWDASVHTGHYYDAVYDPAHPLDITWDFNVHPYVTCVVIQVFVRPEEGMIDVYILDEILNKTPRNTTPHTCEDFLKIYQSHQGRIYIHGDPSGKNQQTKTRDKRSDFKVIFEQLKPYFTSLRDMVLIKAPGVSESGDFINLILEKQSYGIRVHVDKARCKTVIREFEYTKEAEDGTISKKTIEDTKLKIRYQPFGHISDALRYFFVAKFAKAYKKFRGKGTSQRKTQTVPRKRSKDAF</sequence>
<dbReference type="Gene3D" id="3.40.50.300">
    <property type="entry name" value="P-loop containing nucleotide triphosphate hydrolases"/>
    <property type="match status" value="1"/>
</dbReference>
<dbReference type="eggNOG" id="COG1783">
    <property type="taxonomic scope" value="Bacteria"/>
</dbReference>
<dbReference type="EMBL" id="AAWS01000068">
    <property type="protein sequence ID" value="EAY24490.1"/>
    <property type="molecule type" value="Genomic_DNA"/>
</dbReference>
<keyword evidence="2" id="KW-1185">Reference proteome</keyword>
<name>A1ZYR6_MICM2</name>
<evidence type="ECO:0008006" key="3">
    <source>
        <dbReference type="Google" id="ProtNLM"/>
    </source>
</evidence>
<dbReference type="AlphaFoldDB" id="A1ZYR6"/>
<reference evidence="1 2" key="1">
    <citation type="submission" date="2007-01" db="EMBL/GenBank/DDBJ databases">
        <authorList>
            <person name="Haygood M."/>
            <person name="Podell S."/>
            <person name="Anderson C."/>
            <person name="Hopkinson B."/>
            <person name="Roe K."/>
            <person name="Barbeau K."/>
            <person name="Gaasterland T."/>
            <person name="Ferriera S."/>
            <person name="Johnson J."/>
            <person name="Kravitz S."/>
            <person name="Beeson K."/>
            <person name="Sutton G."/>
            <person name="Rogers Y.-H."/>
            <person name="Friedman R."/>
            <person name="Frazier M."/>
            <person name="Venter J.C."/>
        </authorList>
    </citation>
    <scope>NUCLEOTIDE SEQUENCE [LARGE SCALE GENOMIC DNA]</scope>
    <source>
        <strain evidence="1 2">ATCC 23134</strain>
    </source>
</reference>
<protein>
    <recommendedName>
        <fullName evidence="3">Terminase</fullName>
    </recommendedName>
</protein>
<proteinExistence type="predicted"/>
<dbReference type="RefSeq" id="WP_002704732.1">
    <property type="nucleotide sequence ID" value="NZ_AAWS01000068.1"/>
</dbReference>
<accession>A1ZYR6</accession>
<organism evidence="1 2">
    <name type="scientific">Microscilla marina ATCC 23134</name>
    <dbReference type="NCBI Taxonomy" id="313606"/>
    <lineage>
        <taxon>Bacteria</taxon>
        <taxon>Pseudomonadati</taxon>
        <taxon>Bacteroidota</taxon>
        <taxon>Cytophagia</taxon>
        <taxon>Cytophagales</taxon>
        <taxon>Microscillaceae</taxon>
        <taxon>Microscilla</taxon>
    </lineage>
</organism>
<comment type="caution">
    <text evidence="1">The sequence shown here is derived from an EMBL/GenBank/DDBJ whole genome shotgun (WGS) entry which is preliminary data.</text>
</comment>
<dbReference type="InterPro" id="IPR027417">
    <property type="entry name" value="P-loop_NTPase"/>
</dbReference>
<evidence type="ECO:0000313" key="1">
    <source>
        <dbReference type="EMBL" id="EAY24490.1"/>
    </source>
</evidence>